<keyword evidence="3" id="KW-1185">Reference proteome</keyword>
<sequence>MTNLPKTMKAWTVTRVGKPRDVLQLKTDSPTPPPPKAGEVMIRVSYVAINPADYKLMEFRIPFKNPAIPAIDFVGDIVQVGPATSNSSTNVRVGMTVAGSTPTTYILRGMGVLAEYVVLPAHAVVEKPQALDEAVAAGLFGVAGQTGARVLSAAGLHKGDRVLLNGASGGVGCILIQVLCGMGVRVTGVCSARNEARVRSLGAEEVVDYTAHKDLYGHLSSICSAPGKTAFDAIIDCVGNLELYYNSPGYLKPQGKCLSIEGSFLRELKFNYWPAMLGGTGRTYKSVMNNPSGTLAKTVAGWFEKGWIKEIPVDSVFSMDDAIQAFEKQATGRAVGKILVKVG</sequence>
<proteinExistence type="predicted"/>
<dbReference type="GO" id="GO:0016491">
    <property type="term" value="F:oxidoreductase activity"/>
    <property type="evidence" value="ECO:0007669"/>
    <property type="project" value="InterPro"/>
</dbReference>
<dbReference type="CDD" id="cd08267">
    <property type="entry name" value="MDR1"/>
    <property type="match status" value="1"/>
</dbReference>
<organism evidence="2 3">
    <name type="scientific">Capronia epimyces CBS 606.96</name>
    <dbReference type="NCBI Taxonomy" id="1182542"/>
    <lineage>
        <taxon>Eukaryota</taxon>
        <taxon>Fungi</taxon>
        <taxon>Dikarya</taxon>
        <taxon>Ascomycota</taxon>
        <taxon>Pezizomycotina</taxon>
        <taxon>Eurotiomycetes</taxon>
        <taxon>Chaetothyriomycetidae</taxon>
        <taxon>Chaetothyriales</taxon>
        <taxon>Herpotrichiellaceae</taxon>
        <taxon>Capronia</taxon>
    </lineage>
</organism>
<feature type="domain" description="Enoyl reductase (ER)" evidence="1">
    <location>
        <begin position="18"/>
        <end position="340"/>
    </location>
</feature>
<dbReference type="Gene3D" id="3.40.50.720">
    <property type="entry name" value="NAD(P)-binding Rossmann-like Domain"/>
    <property type="match status" value="1"/>
</dbReference>
<dbReference type="Pfam" id="PF13602">
    <property type="entry name" value="ADH_zinc_N_2"/>
    <property type="match status" value="1"/>
</dbReference>
<evidence type="ECO:0000259" key="1">
    <source>
        <dbReference type="SMART" id="SM00829"/>
    </source>
</evidence>
<dbReference type="SUPFAM" id="SSF50129">
    <property type="entry name" value="GroES-like"/>
    <property type="match status" value="1"/>
</dbReference>
<dbReference type="SUPFAM" id="SSF51735">
    <property type="entry name" value="NAD(P)-binding Rossmann-fold domains"/>
    <property type="match status" value="1"/>
</dbReference>
<dbReference type="PANTHER" id="PTHR11695:SF294">
    <property type="entry name" value="RETICULON-4-INTERACTING PROTEIN 1, MITOCHONDRIAL"/>
    <property type="match status" value="1"/>
</dbReference>
<dbReference type="RefSeq" id="XP_007738288.1">
    <property type="nucleotide sequence ID" value="XM_007740098.1"/>
</dbReference>
<dbReference type="InterPro" id="IPR011032">
    <property type="entry name" value="GroES-like_sf"/>
</dbReference>
<reference evidence="2 3" key="1">
    <citation type="submission" date="2013-03" db="EMBL/GenBank/DDBJ databases">
        <title>The Genome Sequence of Capronia epimyces CBS 606.96.</title>
        <authorList>
            <consortium name="The Broad Institute Genomics Platform"/>
            <person name="Cuomo C."/>
            <person name="de Hoog S."/>
            <person name="Gorbushina A."/>
            <person name="Walker B."/>
            <person name="Young S.K."/>
            <person name="Zeng Q."/>
            <person name="Gargeya S."/>
            <person name="Fitzgerald M."/>
            <person name="Haas B."/>
            <person name="Abouelleil A."/>
            <person name="Allen A.W."/>
            <person name="Alvarado L."/>
            <person name="Arachchi H.M."/>
            <person name="Berlin A.M."/>
            <person name="Chapman S.B."/>
            <person name="Gainer-Dewar J."/>
            <person name="Goldberg J."/>
            <person name="Griggs A."/>
            <person name="Gujja S."/>
            <person name="Hansen M."/>
            <person name="Howarth C."/>
            <person name="Imamovic A."/>
            <person name="Ireland A."/>
            <person name="Larimer J."/>
            <person name="McCowan C."/>
            <person name="Murphy C."/>
            <person name="Pearson M."/>
            <person name="Poon T.W."/>
            <person name="Priest M."/>
            <person name="Roberts A."/>
            <person name="Saif S."/>
            <person name="Shea T."/>
            <person name="Sisk P."/>
            <person name="Sykes S."/>
            <person name="Wortman J."/>
            <person name="Nusbaum C."/>
            <person name="Birren B."/>
        </authorList>
    </citation>
    <scope>NUCLEOTIDE SEQUENCE [LARGE SCALE GENOMIC DNA]</scope>
    <source>
        <strain evidence="2 3">CBS 606.96</strain>
    </source>
</reference>
<dbReference type="Proteomes" id="UP000019478">
    <property type="component" value="Unassembled WGS sequence"/>
</dbReference>
<dbReference type="EMBL" id="AMGY01000010">
    <property type="protein sequence ID" value="EXJ77778.1"/>
    <property type="molecule type" value="Genomic_DNA"/>
</dbReference>
<comment type="caution">
    <text evidence="2">The sequence shown here is derived from an EMBL/GenBank/DDBJ whole genome shotgun (WGS) entry which is preliminary data.</text>
</comment>
<dbReference type="HOGENOM" id="CLU_026673_3_3_1"/>
<dbReference type="eggNOG" id="KOG1198">
    <property type="taxonomic scope" value="Eukaryota"/>
</dbReference>
<dbReference type="GO" id="GO:0005739">
    <property type="term" value="C:mitochondrion"/>
    <property type="evidence" value="ECO:0007669"/>
    <property type="project" value="TreeGrafter"/>
</dbReference>
<evidence type="ECO:0000313" key="2">
    <source>
        <dbReference type="EMBL" id="EXJ77778.1"/>
    </source>
</evidence>
<dbReference type="AlphaFoldDB" id="W9XC14"/>
<dbReference type="InterPro" id="IPR020843">
    <property type="entry name" value="ER"/>
</dbReference>
<dbReference type="PANTHER" id="PTHR11695">
    <property type="entry name" value="ALCOHOL DEHYDROGENASE RELATED"/>
    <property type="match status" value="1"/>
</dbReference>
<dbReference type="GeneID" id="19174088"/>
<dbReference type="Gene3D" id="3.90.180.10">
    <property type="entry name" value="Medium-chain alcohol dehydrogenases, catalytic domain"/>
    <property type="match status" value="1"/>
</dbReference>
<dbReference type="InterPro" id="IPR036291">
    <property type="entry name" value="NAD(P)-bd_dom_sf"/>
</dbReference>
<dbReference type="Pfam" id="PF08240">
    <property type="entry name" value="ADH_N"/>
    <property type="match status" value="1"/>
</dbReference>
<dbReference type="STRING" id="1182542.W9XC14"/>
<dbReference type="InterPro" id="IPR050700">
    <property type="entry name" value="YIM1/Zinc_Alcohol_DH_Fams"/>
</dbReference>
<gene>
    <name evidence="2" type="ORF">A1O3_10007</name>
</gene>
<dbReference type="OrthoDB" id="3509362at2759"/>
<name>W9XC14_9EURO</name>
<evidence type="ECO:0000313" key="3">
    <source>
        <dbReference type="Proteomes" id="UP000019478"/>
    </source>
</evidence>
<accession>W9XC14</accession>
<dbReference type="InterPro" id="IPR013154">
    <property type="entry name" value="ADH-like_N"/>
</dbReference>
<dbReference type="SMART" id="SM00829">
    <property type="entry name" value="PKS_ER"/>
    <property type="match status" value="1"/>
</dbReference>
<protein>
    <recommendedName>
        <fullName evidence="1">Enoyl reductase (ER) domain-containing protein</fullName>
    </recommendedName>
</protein>